<evidence type="ECO:0000259" key="2">
    <source>
        <dbReference type="PROSITE" id="PS50937"/>
    </source>
</evidence>
<dbReference type="Proteomes" id="UP000003597">
    <property type="component" value="Unassembled WGS sequence"/>
</dbReference>
<name>A0AB72Z5H5_LISIO</name>
<dbReference type="PANTHER" id="PTHR30204:SF97">
    <property type="entry name" value="MERR FAMILY REGULATORY PROTEIN"/>
    <property type="match status" value="1"/>
</dbReference>
<dbReference type="EMBL" id="AGCN01000042">
    <property type="protein sequence ID" value="EHN60248.1"/>
    <property type="molecule type" value="Genomic_DNA"/>
</dbReference>
<evidence type="ECO:0000256" key="1">
    <source>
        <dbReference type="ARBA" id="ARBA00023125"/>
    </source>
</evidence>
<keyword evidence="1" id="KW-0238">DNA-binding</keyword>
<dbReference type="InterPro" id="IPR047057">
    <property type="entry name" value="MerR_fam"/>
</dbReference>
<gene>
    <name evidence="3" type="ORF">HMPREF0557_02848</name>
</gene>
<dbReference type="PANTHER" id="PTHR30204">
    <property type="entry name" value="REDOX-CYCLING DRUG-SENSING TRANSCRIPTIONAL ACTIVATOR SOXR"/>
    <property type="match status" value="1"/>
</dbReference>
<protein>
    <submittedName>
        <fullName evidence="3">Transcriptional regulator, MerR family</fullName>
    </submittedName>
</protein>
<evidence type="ECO:0000313" key="4">
    <source>
        <dbReference type="Proteomes" id="UP000003597"/>
    </source>
</evidence>
<dbReference type="InterPro" id="IPR000551">
    <property type="entry name" value="MerR-type_HTH_dom"/>
</dbReference>
<comment type="caution">
    <text evidence="3">The sequence shown here is derived from an EMBL/GenBank/DDBJ whole genome shotgun (WGS) entry which is preliminary data.</text>
</comment>
<dbReference type="PROSITE" id="PS50937">
    <property type="entry name" value="HTH_MERR_2"/>
    <property type="match status" value="1"/>
</dbReference>
<organism evidence="3 4">
    <name type="scientific">Listeria innocua ATCC 33091</name>
    <dbReference type="NCBI Taxonomy" id="1002366"/>
    <lineage>
        <taxon>Bacteria</taxon>
        <taxon>Bacillati</taxon>
        <taxon>Bacillota</taxon>
        <taxon>Bacilli</taxon>
        <taxon>Bacillales</taxon>
        <taxon>Listeriaceae</taxon>
        <taxon>Listeria</taxon>
    </lineage>
</organism>
<dbReference type="GO" id="GO:0003677">
    <property type="term" value="F:DNA binding"/>
    <property type="evidence" value="ECO:0007669"/>
    <property type="project" value="UniProtKB-KW"/>
</dbReference>
<dbReference type="GO" id="GO:0003700">
    <property type="term" value="F:DNA-binding transcription factor activity"/>
    <property type="evidence" value="ECO:0007669"/>
    <property type="project" value="InterPro"/>
</dbReference>
<sequence>MINVEPFFSIGEMAKKSQLSIQRLRYYDKIGLLVPAFTDPTSGYRYYKTAQEEQLNLIQALQYMGFSLQELKQYLDKNTSESLPDLLIKYQQKLKDEEARIARKKWLIDRYQGLLKRETDTIKPLTTARLLLTEPLLTPVHADILNDPDFHQEVQKTVSRLGLSKSYQQFPGFFMLDGQAYLFIELDHSIGAPGERRLLSSERQAFVTPQNLETPPENENYLLQETVAWINQELVHGYSYETKLTFE</sequence>
<evidence type="ECO:0000313" key="3">
    <source>
        <dbReference type="EMBL" id="EHN60248.1"/>
    </source>
</evidence>
<proteinExistence type="predicted"/>
<dbReference type="AlphaFoldDB" id="A0AB72Z5H5"/>
<accession>A0AB72Z5H5</accession>
<dbReference type="InterPro" id="IPR009061">
    <property type="entry name" value="DNA-bd_dom_put_sf"/>
</dbReference>
<keyword evidence="4" id="KW-1185">Reference proteome</keyword>
<feature type="domain" description="HTH merR-type" evidence="2">
    <location>
        <begin position="7"/>
        <end position="77"/>
    </location>
</feature>
<dbReference type="CDD" id="cd01107">
    <property type="entry name" value="HTH_BmrR"/>
    <property type="match status" value="1"/>
</dbReference>
<dbReference type="Pfam" id="PF13411">
    <property type="entry name" value="MerR_1"/>
    <property type="match status" value="1"/>
</dbReference>
<dbReference type="PROSITE" id="PS00552">
    <property type="entry name" value="HTH_MERR_1"/>
    <property type="match status" value="1"/>
</dbReference>
<reference evidence="3 4" key="1">
    <citation type="submission" date="2011-08" db="EMBL/GenBank/DDBJ databases">
        <authorList>
            <person name="Weinstock G."/>
            <person name="Sodergren E."/>
            <person name="Clifton S."/>
            <person name="Fulton L."/>
            <person name="Fulton B."/>
            <person name="Courtney L."/>
            <person name="Fronick C."/>
            <person name="Harrison M."/>
            <person name="Strong C."/>
            <person name="Farmer C."/>
            <person name="Delahaunty K."/>
            <person name="Markovic C."/>
            <person name="Hall O."/>
            <person name="Minx P."/>
            <person name="Tomlinson C."/>
            <person name="Mitreva M."/>
            <person name="Hou S."/>
            <person name="Chen J."/>
            <person name="Wollam A."/>
            <person name="Pepin K.H."/>
            <person name="Johnson M."/>
            <person name="Bhonagiri V."/>
            <person name="Zhang X."/>
            <person name="Suruliraj S."/>
            <person name="Warren W."/>
            <person name="Chinwalla A."/>
            <person name="Mardis E.R."/>
            <person name="Wilson R.K."/>
        </authorList>
    </citation>
    <scope>NUCLEOTIDE SEQUENCE [LARGE SCALE GENOMIC DNA]</scope>
    <source>
        <strain evidence="3 4">ATCC 33091</strain>
    </source>
</reference>
<dbReference type="SMART" id="SM00422">
    <property type="entry name" value="HTH_MERR"/>
    <property type="match status" value="1"/>
</dbReference>
<dbReference type="Gene3D" id="1.10.1660.10">
    <property type="match status" value="1"/>
</dbReference>
<dbReference type="SUPFAM" id="SSF46955">
    <property type="entry name" value="Putative DNA-binding domain"/>
    <property type="match status" value="1"/>
</dbReference>